<keyword evidence="1" id="KW-1133">Transmembrane helix</keyword>
<keyword evidence="1" id="KW-0812">Transmembrane</keyword>
<dbReference type="STRING" id="1620.IV67_GL000266"/>
<keyword evidence="1" id="KW-0472">Membrane</keyword>
<feature type="transmembrane region" description="Helical" evidence="1">
    <location>
        <begin position="50"/>
        <end position="66"/>
    </location>
</feature>
<feature type="transmembrane region" description="Helical" evidence="1">
    <location>
        <begin position="18"/>
        <end position="38"/>
    </location>
</feature>
<protein>
    <recommendedName>
        <fullName evidence="4">DUF3290 domain-containing protein</fullName>
    </recommendedName>
</protein>
<sequence length="152" mass="17335">MTFYTIEFLKNQNDSMGVIYWSMFLILLVTFAGLELMYVKNRQRGRYRDFAILVLLVAFFVIGLRIEALDGLKQVTNNKSQLVTVLEQVADSEGVSKDKVAIDNQTVSSNMIVKVDKEYFELKFNNDMNSYTLSPATVTVPDKQIEVKTGDK</sequence>
<dbReference type="OrthoDB" id="3232508at2"/>
<comment type="caution">
    <text evidence="2">The sequence shown here is derived from an EMBL/GenBank/DDBJ whole genome shotgun (WGS) entry which is preliminary data.</text>
</comment>
<dbReference type="RefSeq" id="WP_057787425.1">
    <property type="nucleotide sequence ID" value="NZ_JQCD01000024.1"/>
</dbReference>
<dbReference type="Pfam" id="PF11694">
    <property type="entry name" value="DUF3290"/>
    <property type="match status" value="1"/>
</dbReference>
<reference evidence="2 3" key="1">
    <citation type="journal article" date="2015" name="Genome Announc.">
        <title>Expanding the biotechnology potential of lactobacilli through comparative genomics of 213 strains and associated genera.</title>
        <authorList>
            <person name="Sun Z."/>
            <person name="Harris H.M."/>
            <person name="McCann A."/>
            <person name="Guo C."/>
            <person name="Argimon S."/>
            <person name="Zhang W."/>
            <person name="Yang X."/>
            <person name="Jeffery I.B."/>
            <person name="Cooney J.C."/>
            <person name="Kagawa T.F."/>
            <person name="Liu W."/>
            <person name="Song Y."/>
            <person name="Salvetti E."/>
            <person name="Wrobel A."/>
            <person name="Rasinkangas P."/>
            <person name="Parkhill J."/>
            <person name="Rea M.C."/>
            <person name="O'Sullivan O."/>
            <person name="Ritari J."/>
            <person name="Douillard F.P."/>
            <person name="Paul Ross R."/>
            <person name="Yang R."/>
            <person name="Briner A.E."/>
            <person name="Felis G.E."/>
            <person name="de Vos W.M."/>
            <person name="Barrangou R."/>
            <person name="Klaenhammer T.R."/>
            <person name="Caufield P.W."/>
            <person name="Cui Y."/>
            <person name="Zhang H."/>
            <person name="O'Toole P.W."/>
        </authorList>
    </citation>
    <scope>NUCLEOTIDE SEQUENCE [LARGE SCALE GENOMIC DNA]</scope>
    <source>
        <strain evidence="2 3">DSM 20014</strain>
    </source>
</reference>
<dbReference type="PATRIC" id="fig|1620.3.peg.272"/>
<evidence type="ECO:0000313" key="3">
    <source>
        <dbReference type="Proteomes" id="UP000051673"/>
    </source>
</evidence>
<gene>
    <name evidence="2" type="ORF">IV67_GL000266</name>
</gene>
<keyword evidence="3" id="KW-1185">Reference proteome</keyword>
<dbReference type="Proteomes" id="UP000051673">
    <property type="component" value="Unassembled WGS sequence"/>
</dbReference>
<dbReference type="InterPro" id="IPR021707">
    <property type="entry name" value="DUF3290"/>
</dbReference>
<dbReference type="AlphaFoldDB" id="A0A0R2JHE1"/>
<proteinExistence type="predicted"/>
<dbReference type="EMBL" id="JQCD01000024">
    <property type="protein sequence ID" value="KRN76760.1"/>
    <property type="molecule type" value="Genomic_DNA"/>
</dbReference>
<evidence type="ECO:0000256" key="1">
    <source>
        <dbReference type="SAM" id="Phobius"/>
    </source>
</evidence>
<organism evidence="2 3">
    <name type="scientific">Weissella minor</name>
    <dbReference type="NCBI Taxonomy" id="1620"/>
    <lineage>
        <taxon>Bacteria</taxon>
        <taxon>Bacillati</taxon>
        <taxon>Bacillota</taxon>
        <taxon>Bacilli</taxon>
        <taxon>Lactobacillales</taxon>
        <taxon>Lactobacillaceae</taxon>
        <taxon>Weissella</taxon>
    </lineage>
</organism>
<accession>A0A0R2JHE1</accession>
<name>A0A0R2JHE1_9LACO</name>
<evidence type="ECO:0000313" key="2">
    <source>
        <dbReference type="EMBL" id="KRN76760.1"/>
    </source>
</evidence>
<evidence type="ECO:0008006" key="4">
    <source>
        <dbReference type="Google" id="ProtNLM"/>
    </source>
</evidence>